<keyword evidence="4" id="KW-0804">Transcription</keyword>
<gene>
    <name evidence="7" type="ORF">H9817_09480</name>
</gene>
<protein>
    <submittedName>
        <fullName evidence="7">Sigma-70 family RNA polymerase sigma factor</fullName>
    </submittedName>
</protein>
<keyword evidence="3" id="KW-0731">Sigma factor</keyword>
<feature type="domain" description="RNA polymerase sigma-70 region 2" evidence="5">
    <location>
        <begin position="19"/>
        <end position="86"/>
    </location>
</feature>
<dbReference type="PANTHER" id="PTHR43133">
    <property type="entry name" value="RNA POLYMERASE ECF-TYPE SIGMA FACTO"/>
    <property type="match status" value="1"/>
</dbReference>
<dbReference type="PANTHER" id="PTHR43133:SF51">
    <property type="entry name" value="RNA POLYMERASE SIGMA FACTOR"/>
    <property type="match status" value="1"/>
</dbReference>
<dbReference type="Pfam" id="PF04542">
    <property type="entry name" value="Sigma70_r2"/>
    <property type="match status" value="1"/>
</dbReference>
<dbReference type="InterPro" id="IPR013325">
    <property type="entry name" value="RNA_pol_sigma_r2"/>
</dbReference>
<comment type="similarity">
    <text evidence="1">Belongs to the sigma-70 factor family. ECF subfamily.</text>
</comment>
<name>A0A9D2DBX7_9FIRM</name>
<dbReference type="SUPFAM" id="SSF88659">
    <property type="entry name" value="Sigma3 and sigma4 domains of RNA polymerase sigma factors"/>
    <property type="match status" value="1"/>
</dbReference>
<dbReference type="InterPro" id="IPR013249">
    <property type="entry name" value="RNA_pol_sigma70_r4_t2"/>
</dbReference>
<evidence type="ECO:0000259" key="5">
    <source>
        <dbReference type="Pfam" id="PF04542"/>
    </source>
</evidence>
<dbReference type="EMBL" id="DXCD01000244">
    <property type="protein sequence ID" value="HIZ14138.1"/>
    <property type="molecule type" value="Genomic_DNA"/>
</dbReference>
<evidence type="ECO:0000256" key="2">
    <source>
        <dbReference type="ARBA" id="ARBA00023015"/>
    </source>
</evidence>
<dbReference type="SUPFAM" id="SSF88946">
    <property type="entry name" value="Sigma2 domain of RNA polymerase sigma factors"/>
    <property type="match status" value="1"/>
</dbReference>
<dbReference type="InterPro" id="IPR036388">
    <property type="entry name" value="WH-like_DNA-bd_sf"/>
</dbReference>
<dbReference type="GO" id="GO:0003677">
    <property type="term" value="F:DNA binding"/>
    <property type="evidence" value="ECO:0007669"/>
    <property type="project" value="InterPro"/>
</dbReference>
<dbReference type="AlphaFoldDB" id="A0A9D2DBX7"/>
<reference evidence="7" key="2">
    <citation type="submission" date="2021-04" db="EMBL/GenBank/DDBJ databases">
        <authorList>
            <person name="Gilroy R."/>
        </authorList>
    </citation>
    <scope>NUCLEOTIDE SEQUENCE</scope>
    <source>
        <strain evidence="7">ChiGjej1B1-13045</strain>
    </source>
</reference>
<keyword evidence="2" id="KW-0805">Transcription regulation</keyword>
<dbReference type="InterPro" id="IPR013324">
    <property type="entry name" value="RNA_pol_sigma_r3/r4-like"/>
</dbReference>
<comment type="caution">
    <text evidence="7">The sequence shown here is derived from an EMBL/GenBank/DDBJ whole genome shotgun (WGS) entry which is preliminary data.</text>
</comment>
<dbReference type="GO" id="GO:0016987">
    <property type="term" value="F:sigma factor activity"/>
    <property type="evidence" value="ECO:0007669"/>
    <property type="project" value="UniProtKB-KW"/>
</dbReference>
<evidence type="ECO:0000256" key="4">
    <source>
        <dbReference type="ARBA" id="ARBA00023163"/>
    </source>
</evidence>
<dbReference type="InterPro" id="IPR039425">
    <property type="entry name" value="RNA_pol_sigma-70-like"/>
</dbReference>
<evidence type="ECO:0000256" key="3">
    <source>
        <dbReference type="ARBA" id="ARBA00023082"/>
    </source>
</evidence>
<dbReference type="Gene3D" id="1.10.1740.10">
    <property type="match status" value="1"/>
</dbReference>
<dbReference type="NCBIfam" id="TIGR02937">
    <property type="entry name" value="sigma70-ECF"/>
    <property type="match status" value="1"/>
</dbReference>
<dbReference type="CDD" id="cd06171">
    <property type="entry name" value="Sigma70_r4"/>
    <property type="match status" value="1"/>
</dbReference>
<dbReference type="Pfam" id="PF08281">
    <property type="entry name" value="Sigma70_r4_2"/>
    <property type="match status" value="1"/>
</dbReference>
<dbReference type="Proteomes" id="UP000824017">
    <property type="component" value="Unassembled WGS sequence"/>
</dbReference>
<dbReference type="Gene3D" id="1.10.10.10">
    <property type="entry name" value="Winged helix-like DNA-binding domain superfamily/Winged helix DNA-binding domain"/>
    <property type="match status" value="1"/>
</dbReference>
<dbReference type="GO" id="GO:0006352">
    <property type="term" value="P:DNA-templated transcription initiation"/>
    <property type="evidence" value="ECO:0007669"/>
    <property type="project" value="InterPro"/>
</dbReference>
<dbReference type="InterPro" id="IPR007627">
    <property type="entry name" value="RNA_pol_sigma70_r2"/>
</dbReference>
<sequence length="170" mass="20331">MEYLVRKAQQGDSHAFIELIELNKQSMYKVARSYFSGEEDIADAMQDTIETAYRSIARLKQTKYFRTWLIRILINKCIDMIRKNQRERPVEFFPERGEICMELTNCEFEELMRCLDEKYRTILLLYYGEGFKVTEIAQLLEMEENTVKSRLARGREKFRQIWIAQNAATE</sequence>
<evidence type="ECO:0000313" key="7">
    <source>
        <dbReference type="EMBL" id="HIZ14138.1"/>
    </source>
</evidence>
<evidence type="ECO:0000313" key="8">
    <source>
        <dbReference type="Proteomes" id="UP000824017"/>
    </source>
</evidence>
<accession>A0A9D2DBX7</accession>
<feature type="domain" description="RNA polymerase sigma factor 70 region 4 type 2" evidence="6">
    <location>
        <begin position="108"/>
        <end position="157"/>
    </location>
</feature>
<dbReference type="InterPro" id="IPR014284">
    <property type="entry name" value="RNA_pol_sigma-70_dom"/>
</dbReference>
<reference evidence="7" key="1">
    <citation type="journal article" date="2021" name="PeerJ">
        <title>Extensive microbial diversity within the chicken gut microbiome revealed by metagenomics and culture.</title>
        <authorList>
            <person name="Gilroy R."/>
            <person name="Ravi A."/>
            <person name="Getino M."/>
            <person name="Pursley I."/>
            <person name="Horton D.L."/>
            <person name="Alikhan N.F."/>
            <person name="Baker D."/>
            <person name="Gharbi K."/>
            <person name="Hall N."/>
            <person name="Watson M."/>
            <person name="Adriaenssens E.M."/>
            <person name="Foster-Nyarko E."/>
            <person name="Jarju S."/>
            <person name="Secka A."/>
            <person name="Antonio M."/>
            <person name="Oren A."/>
            <person name="Chaudhuri R.R."/>
            <person name="La Ragione R."/>
            <person name="Hildebrand F."/>
            <person name="Pallen M.J."/>
        </authorList>
    </citation>
    <scope>NUCLEOTIDE SEQUENCE</scope>
    <source>
        <strain evidence="7">ChiGjej1B1-13045</strain>
    </source>
</reference>
<proteinExistence type="inferred from homology"/>
<evidence type="ECO:0000256" key="1">
    <source>
        <dbReference type="ARBA" id="ARBA00010641"/>
    </source>
</evidence>
<organism evidence="7 8">
    <name type="scientific">Candidatus Mediterraneibacter stercorigallinarum</name>
    <dbReference type="NCBI Taxonomy" id="2838686"/>
    <lineage>
        <taxon>Bacteria</taxon>
        <taxon>Bacillati</taxon>
        <taxon>Bacillota</taxon>
        <taxon>Clostridia</taxon>
        <taxon>Lachnospirales</taxon>
        <taxon>Lachnospiraceae</taxon>
        <taxon>Mediterraneibacter</taxon>
    </lineage>
</organism>
<evidence type="ECO:0000259" key="6">
    <source>
        <dbReference type="Pfam" id="PF08281"/>
    </source>
</evidence>